<evidence type="ECO:0000313" key="2">
    <source>
        <dbReference type="Proteomes" id="UP001060215"/>
    </source>
</evidence>
<feature type="non-terminal residue" evidence="1">
    <location>
        <position position="72"/>
    </location>
</feature>
<keyword evidence="2" id="KW-1185">Reference proteome</keyword>
<accession>A0ACC0G5R0</accession>
<protein>
    <submittedName>
        <fullName evidence="1">Uncharacterized protein</fullName>
    </submittedName>
</protein>
<evidence type="ECO:0000313" key="1">
    <source>
        <dbReference type="EMBL" id="KAI7996433.1"/>
    </source>
</evidence>
<dbReference type="EMBL" id="CM045767">
    <property type="protein sequence ID" value="KAI7996433.1"/>
    <property type="molecule type" value="Genomic_DNA"/>
</dbReference>
<dbReference type="Proteomes" id="UP001060215">
    <property type="component" value="Chromosome 10"/>
</dbReference>
<proteinExistence type="predicted"/>
<name>A0ACC0G5R0_9ERIC</name>
<reference evidence="1 2" key="1">
    <citation type="journal article" date="2022" name="Plant J.">
        <title>Chromosome-level genome of Camellia lanceoleosa provides a valuable resource for understanding genome evolution and self-incompatibility.</title>
        <authorList>
            <person name="Gong W."/>
            <person name="Xiao S."/>
            <person name="Wang L."/>
            <person name="Liao Z."/>
            <person name="Chang Y."/>
            <person name="Mo W."/>
            <person name="Hu G."/>
            <person name="Li W."/>
            <person name="Zhao G."/>
            <person name="Zhu H."/>
            <person name="Hu X."/>
            <person name="Ji K."/>
            <person name="Xiang X."/>
            <person name="Song Q."/>
            <person name="Yuan D."/>
            <person name="Jin S."/>
            <person name="Zhang L."/>
        </authorList>
    </citation>
    <scope>NUCLEOTIDE SEQUENCE [LARGE SCALE GENOMIC DNA]</scope>
    <source>
        <strain evidence="1">SQ_2022a</strain>
    </source>
</reference>
<comment type="caution">
    <text evidence="1">The sequence shown here is derived from an EMBL/GenBank/DDBJ whole genome shotgun (WGS) entry which is preliminary data.</text>
</comment>
<sequence length="72" mass="7965">MKPNNSTNKSYSYQIPSSNSSKAIGDVATNVLQDGLVRKSKRTDGFVDLIKDLNGNHVIQHCLQCLSKEDNK</sequence>
<gene>
    <name evidence="1" type="ORF">LOK49_LG10G00489</name>
</gene>
<organism evidence="1 2">
    <name type="scientific">Camellia lanceoleosa</name>
    <dbReference type="NCBI Taxonomy" id="1840588"/>
    <lineage>
        <taxon>Eukaryota</taxon>
        <taxon>Viridiplantae</taxon>
        <taxon>Streptophyta</taxon>
        <taxon>Embryophyta</taxon>
        <taxon>Tracheophyta</taxon>
        <taxon>Spermatophyta</taxon>
        <taxon>Magnoliopsida</taxon>
        <taxon>eudicotyledons</taxon>
        <taxon>Gunneridae</taxon>
        <taxon>Pentapetalae</taxon>
        <taxon>asterids</taxon>
        <taxon>Ericales</taxon>
        <taxon>Theaceae</taxon>
        <taxon>Camellia</taxon>
    </lineage>
</organism>